<dbReference type="GO" id="GO:0005829">
    <property type="term" value="C:cytosol"/>
    <property type="evidence" value="ECO:0007669"/>
    <property type="project" value="TreeGrafter"/>
</dbReference>
<dbReference type="PROSITE" id="PS50931">
    <property type="entry name" value="HTH_LYSR"/>
    <property type="match status" value="1"/>
</dbReference>
<organism evidence="6 7">
    <name type="scientific">Bordetella genomosp. 4</name>
    <dbReference type="NCBI Taxonomy" id="463044"/>
    <lineage>
        <taxon>Bacteria</taxon>
        <taxon>Pseudomonadati</taxon>
        <taxon>Pseudomonadota</taxon>
        <taxon>Betaproteobacteria</taxon>
        <taxon>Burkholderiales</taxon>
        <taxon>Alcaligenaceae</taxon>
        <taxon>Bordetella</taxon>
    </lineage>
</organism>
<dbReference type="InterPro" id="IPR000847">
    <property type="entry name" value="LysR_HTH_N"/>
</dbReference>
<evidence type="ECO:0000313" key="7">
    <source>
        <dbReference type="Proteomes" id="UP000216885"/>
    </source>
</evidence>
<comment type="similarity">
    <text evidence="1">Belongs to the LysR transcriptional regulatory family.</text>
</comment>
<keyword evidence="2" id="KW-0805">Transcription regulation</keyword>
<dbReference type="Gene3D" id="1.10.10.10">
    <property type="entry name" value="Winged helix-like DNA-binding domain superfamily/Winged helix DNA-binding domain"/>
    <property type="match status" value="1"/>
</dbReference>
<dbReference type="PANTHER" id="PTHR30419:SF8">
    <property type="entry name" value="NITROGEN ASSIMILATION TRANSCRIPTIONAL ACTIVATOR-RELATED"/>
    <property type="match status" value="1"/>
</dbReference>
<evidence type="ECO:0000259" key="5">
    <source>
        <dbReference type="PROSITE" id="PS50931"/>
    </source>
</evidence>
<dbReference type="InterPro" id="IPR036388">
    <property type="entry name" value="WH-like_DNA-bd_sf"/>
</dbReference>
<dbReference type="InterPro" id="IPR036390">
    <property type="entry name" value="WH_DNA-bd_sf"/>
</dbReference>
<dbReference type="Pfam" id="PF03466">
    <property type="entry name" value="LysR_substrate"/>
    <property type="match status" value="1"/>
</dbReference>
<dbReference type="SUPFAM" id="SSF53850">
    <property type="entry name" value="Periplasmic binding protein-like II"/>
    <property type="match status" value="1"/>
</dbReference>
<dbReference type="EMBL" id="NEVQ01000008">
    <property type="protein sequence ID" value="OZI59241.1"/>
    <property type="molecule type" value="Genomic_DNA"/>
</dbReference>
<gene>
    <name evidence="6" type="ORF">CAL20_06395</name>
</gene>
<evidence type="ECO:0000256" key="1">
    <source>
        <dbReference type="ARBA" id="ARBA00009437"/>
    </source>
</evidence>
<dbReference type="Pfam" id="PF00126">
    <property type="entry name" value="HTH_1"/>
    <property type="match status" value="1"/>
</dbReference>
<dbReference type="Gene3D" id="3.40.190.290">
    <property type="match status" value="1"/>
</dbReference>
<evidence type="ECO:0000256" key="4">
    <source>
        <dbReference type="ARBA" id="ARBA00023163"/>
    </source>
</evidence>
<dbReference type="GO" id="GO:0003700">
    <property type="term" value="F:DNA-binding transcription factor activity"/>
    <property type="evidence" value="ECO:0007669"/>
    <property type="project" value="InterPro"/>
</dbReference>
<dbReference type="InterPro" id="IPR050950">
    <property type="entry name" value="HTH-type_LysR_regulators"/>
</dbReference>
<accession>A0A261UCB6</accession>
<dbReference type="InterPro" id="IPR005119">
    <property type="entry name" value="LysR_subst-bd"/>
</dbReference>
<dbReference type="GO" id="GO:0003677">
    <property type="term" value="F:DNA binding"/>
    <property type="evidence" value="ECO:0007669"/>
    <property type="project" value="UniProtKB-KW"/>
</dbReference>
<evidence type="ECO:0000313" key="6">
    <source>
        <dbReference type="EMBL" id="OZI59241.1"/>
    </source>
</evidence>
<proteinExistence type="inferred from homology"/>
<protein>
    <submittedName>
        <fullName evidence="6">LysR family transcriptional regulator</fullName>
    </submittedName>
</protein>
<dbReference type="AlphaFoldDB" id="A0A261UCB6"/>
<dbReference type="Proteomes" id="UP000216885">
    <property type="component" value="Unassembled WGS sequence"/>
</dbReference>
<feature type="domain" description="HTH lysR-type" evidence="5">
    <location>
        <begin position="4"/>
        <end position="61"/>
    </location>
</feature>
<keyword evidence="7" id="KW-1185">Reference proteome</keyword>
<dbReference type="PANTHER" id="PTHR30419">
    <property type="entry name" value="HTH-TYPE TRANSCRIPTIONAL REGULATOR YBHD"/>
    <property type="match status" value="1"/>
</dbReference>
<reference evidence="6 7" key="1">
    <citation type="submission" date="2017-05" db="EMBL/GenBank/DDBJ databases">
        <title>Complete and WGS of Bordetella genogroups.</title>
        <authorList>
            <person name="Spilker T."/>
            <person name="LiPuma J."/>
        </authorList>
    </citation>
    <scope>NUCLEOTIDE SEQUENCE [LARGE SCALE GENOMIC DNA]</scope>
    <source>
        <strain evidence="6 7">AU9919</strain>
    </source>
</reference>
<dbReference type="RefSeq" id="WP_094837452.1">
    <property type="nucleotide sequence ID" value="NZ_NEVQ01000008.1"/>
</dbReference>
<evidence type="ECO:0000256" key="3">
    <source>
        <dbReference type="ARBA" id="ARBA00023125"/>
    </source>
</evidence>
<keyword evidence="4" id="KW-0804">Transcription</keyword>
<name>A0A261UCB6_9BORD</name>
<keyword evidence="3" id="KW-0238">DNA-binding</keyword>
<dbReference type="SUPFAM" id="SSF46785">
    <property type="entry name" value="Winged helix' DNA-binding domain"/>
    <property type="match status" value="1"/>
</dbReference>
<evidence type="ECO:0000256" key="2">
    <source>
        <dbReference type="ARBA" id="ARBA00023015"/>
    </source>
</evidence>
<sequence>MREINQKRLRYFHEVFRHGSIRGAADALNTAPSVLTRQIALLESELGLMLFERQARGVAPTDAARHLLEYWKGCQAHREQLAERLHAVESMAQGEVRIVASEGFIDGLLDQVIVPFCAAYPGLSISIDALPVTELVNRVMDDTAHIGVAYHPPSEPEVKVVASAPAPAKLLVRAGHPLTAVARPLTVADMMDYPLALMPPGYGVGRLVELLEYAGHFKLRPALSCNSVAGIKRFVQSTDGVTLVGAGLAAAPEISAGRLVALDLAHPLCASAQVQLLVRQGRPLPRAAARLLEEIRQQFSVFKRRGVSGASSRSPTV</sequence>
<comment type="caution">
    <text evidence="6">The sequence shown here is derived from an EMBL/GenBank/DDBJ whole genome shotgun (WGS) entry which is preliminary data.</text>
</comment>